<dbReference type="EMBL" id="ANIN01000002">
    <property type="protein sequence ID" value="ELA08124.1"/>
    <property type="molecule type" value="Genomic_DNA"/>
</dbReference>
<feature type="domain" description="ABC transporter" evidence="8">
    <location>
        <begin position="14"/>
        <end position="268"/>
    </location>
</feature>
<accession>L2F512</accession>
<name>L2F512_9GAMM</name>
<dbReference type="RefSeq" id="WP_009501642.1">
    <property type="nucleotide sequence ID" value="NZ_ANIN01000002.1"/>
</dbReference>
<dbReference type="PROSITE" id="PS50893">
    <property type="entry name" value="ABC_TRANSPORTER_2"/>
    <property type="match status" value="2"/>
</dbReference>
<dbReference type="Proteomes" id="UP000023795">
    <property type="component" value="Unassembled WGS sequence"/>
</dbReference>
<reference evidence="9 10" key="1">
    <citation type="journal article" date="2013" name="Genome Announc.">
        <title>Genome Sequence of Moraxella macacae 0408225, a Novel Bacterial Species Isolated from a Cynomolgus Macaque with Epistaxis.</title>
        <authorList>
            <person name="Ladner J.T."/>
            <person name="Whitehouse C.A."/>
            <person name="Koroleva G.I."/>
            <person name="Palacios G.F."/>
        </authorList>
    </citation>
    <scope>NUCLEOTIDE SEQUENCE [LARGE SCALE GENOMIC DNA]</scope>
    <source>
        <strain evidence="9 10">0408225</strain>
    </source>
</reference>
<dbReference type="InterPro" id="IPR027417">
    <property type="entry name" value="P-loop_NTPase"/>
</dbReference>
<dbReference type="eggNOG" id="COG4172">
    <property type="taxonomic scope" value="Bacteria"/>
</dbReference>
<dbReference type="GO" id="GO:0005886">
    <property type="term" value="C:plasma membrane"/>
    <property type="evidence" value="ECO:0007669"/>
    <property type="project" value="UniProtKB-SubCell"/>
</dbReference>
<evidence type="ECO:0000313" key="10">
    <source>
        <dbReference type="Proteomes" id="UP000023795"/>
    </source>
</evidence>
<dbReference type="STRING" id="1230338.MOMA_06171"/>
<dbReference type="InterPro" id="IPR017871">
    <property type="entry name" value="ABC_transporter-like_CS"/>
</dbReference>
<dbReference type="SUPFAM" id="SSF52540">
    <property type="entry name" value="P-loop containing nucleoside triphosphate hydrolases"/>
    <property type="match status" value="2"/>
</dbReference>
<dbReference type="InterPro" id="IPR050388">
    <property type="entry name" value="ABC_Ni/Peptide_Import"/>
</dbReference>
<comment type="similarity">
    <text evidence="2">Belongs to the ABC transporter superfamily.</text>
</comment>
<evidence type="ECO:0000256" key="4">
    <source>
        <dbReference type="ARBA" id="ARBA00022475"/>
    </source>
</evidence>
<keyword evidence="3" id="KW-0813">Transport</keyword>
<keyword evidence="4" id="KW-1003">Cell membrane</keyword>
<dbReference type="InterPro" id="IPR003439">
    <property type="entry name" value="ABC_transporter-like_ATP-bd"/>
</dbReference>
<keyword evidence="7" id="KW-0472">Membrane</keyword>
<dbReference type="AlphaFoldDB" id="L2F512"/>
<sequence length="543" mass="60691">MQNTNNLQKTNNLLSIENLTIKSTRQTLVDGLTYQLNLGETLAIVGESGSGKSLSSLALLGLLPNSLSVFGKISITDPQTQQNFTEQFERLSKNKTFFQKLRGKKIGMIFQEPMTALNPLHHIGKQLFESLLLADTPKNELKNQAIRLLEQVNIRNPSGRLLAYPHELSGGERQRVMIAMALAQRPQILIADEPTTALDMSLRHEILALLNKLKQQYNMAIILISHDLNLVKNYSDTVLVMHQGRVLDEGKTQQIFANPQHDYTKALIYQDFGSPNPFNPNTQTSVLTVQNLSIGFVKDKNLFGKALTYTDTVKNLSFELKQGQSLGIVGESGSGKTTTSLALLKLLSNKTKLFGKINLSIATKTIDILALNHQQFKPYRSQIQMVFQDPYASINPRFTVGEIIEEGLLVQKIDKPARERMVADALQTVNLPTDFVHRYPHELSGGQRQRVALARSLVMRPKILILDEPTSALDSQTQIAVVKLLRKIQQEFNLSYIFISHDLAVVQALCQQVIVLKQGECVAYGDTDSVLHSQFKPNVSWLA</sequence>
<evidence type="ECO:0000256" key="1">
    <source>
        <dbReference type="ARBA" id="ARBA00004417"/>
    </source>
</evidence>
<dbReference type="GO" id="GO:0016887">
    <property type="term" value="F:ATP hydrolysis activity"/>
    <property type="evidence" value="ECO:0007669"/>
    <property type="project" value="InterPro"/>
</dbReference>
<protein>
    <submittedName>
        <fullName evidence="9">Peptide ABC transporter ATPase</fullName>
    </submittedName>
</protein>
<dbReference type="Gene3D" id="3.40.50.300">
    <property type="entry name" value="P-loop containing nucleotide triphosphate hydrolases"/>
    <property type="match status" value="2"/>
</dbReference>
<evidence type="ECO:0000256" key="3">
    <source>
        <dbReference type="ARBA" id="ARBA00022448"/>
    </source>
</evidence>
<keyword evidence="10" id="KW-1185">Reference proteome</keyword>
<dbReference type="PANTHER" id="PTHR43297">
    <property type="entry name" value="OLIGOPEPTIDE TRANSPORT ATP-BINDING PROTEIN APPD"/>
    <property type="match status" value="1"/>
</dbReference>
<dbReference type="OrthoDB" id="9784450at2"/>
<dbReference type="SMART" id="SM00382">
    <property type="entry name" value="AAA"/>
    <property type="match status" value="2"/>
</dbReference>
<feature type="domain" description="ABC transporter" evidence="8">
    <location>
        <begin position="297"/>
        <end position="543"/>
    </location>
</feature>
<evidence type="ECO:0000259" key="8">
    <source>
        <dbReference type="PROSITE" id="PS50893"/>
    </source>
</evidence>
<evidence type="ECO:0000256" key="6">
    <source>
        <dbReference type="ARBA" id="ARBA00022840"/>
    </source>
</evidence>
<dbReference type="CDD" id="cd03257">
    <property type="entry name" value="ABC_NikE_OppD_transporters"/>
    <property type="match status" value="2"/>
</dbReference>
<dbReference type="PANTHER" id="PTHR43297:SF7">
    <property type="entry name" value="D,D-DIPEPTIDE TRANSPORT ATP-BINDING PROTEIN DDPD-RELATED"/>
    <property type="match status" value="1"/>
</dbReference>
<proteinExistence type="inferred from homology"/>
<keyword evidence="6" id="KW-0067">ATP-binding</keyword>
<organism evidence="9 10">
    <name type="scientific">Moraxella macacae 0408225</name>
    <dbReference type="NCBI Taxonomy" id="1230338"/>
    <lineage>
        <taxon>Bacteria</taxon>
        <taxon>Pseudomonadati</taxon>
        <taxon>Pseudomonadota</taxon>
        <taxon>Gammaproteobacteria</taxon>
        <taxon>Moraxellales</taxon>
        <taxon>Moraxellaceae</taxon>
        <taxon>Moraxella</taxon>
    </lineage>
</organism>
<dbReference type="PROSITE" id="PS00211">
    <property type="entry name" value="ABC_TRANSPORTER_1"/>
    <property type="match status" value="2"/>
</dbReference>
<dbReference type="InterPro" id="IPR003593">
    <property type="entry name" value="AAA+_ATPase"/>
</dbReference>
<dbReference type="Pfam" id="PF00005">
    <property type="entry name" value="ABC_tran"/>
    <property type="match status" value="2"/>
</dbReference>
<dbReference type="PATRIC" id="fig|1230338.3.peg.1316"/>
<comment type="subcellular location">
    <subcellularLocation>
        <location evidence="1">Cell inner membrane</location>
        <topology evidence="1">Peripheral membrane protein</topology>
    </subcellularLocation>
</comment>
<evidence type="ECO:0000256" key="2">
    <source>
        <dbReference type="ARBA" id="ARBA00005417"/>
    </source>
</evidence>
<keyword evidence="5" id="KW-0547">Nucleotide-binding</keyword>
<gene>
    <name evidence="9" type="ORF">MOMA_06171</name>
</gene>
<evidence type="ECO:0000256" key="7">
    <source>
        <dbReference type="ARBA" id="ARBA00023136"/>
    </source>
</evidence>
<comment type="caution">
    <text evidence="9">The sequence shown here is derived from an EMBL/GenBank/DDBJ whole genome shotgun (WGS) entry which is preliminary data.</text>
</comment>
<dbReference type="GO" id="GO:0005524">
    <property type="term" value="F:ATP binding"/>
    <property type="evidence" value="ECO:0007669"/>
    <property type="project" value="UniProtKB-KW"/>
</dbReference>
<evidence type="ECO:0000256" key="5">
    <source>
        <dbReference type="ARBA" id="ARBA00022741"/>
    </source>
</evidence>
<evidence type="ECO:0000313" key="9">
    <source>
        <dbReference type="EMBL" id="ELA08124.1"/>
    </source>
</evidence>